<evidence type="ECO:0000313" key="6">
    <source>
        <dbReference type="EMBL" id="KAA1195151.1"/>
    </source>
</evidence>
<name>A0A5B0X9X5_9GAMM</name>
<evidence type="ECO:0000256" key="4">
    <source>
        <dbReference type="SAM" id="Phobius"/>
    </source>
</evidence>
<evidence type="ECO:0000259" key="5">
    <source>
        <dbReference type="Pfam" id="PF00419"/>
    </source>
</evidence>
<reference evidence="6 7" key="1">
    <citation type="submission" date="2019-09" db="EMBL/GenBank/DDBJ databases">
        <title>Whole genome sequence of Photorhabdus heterorhabditis strain ETL (Enterobacteriales: Enterobacteriaceae) a bacterial symbiont of Heterorhabditis zealandica strain ETL (Rhabditida: Heterorhabditidae).</title>
        <authorList>
            <person name="Lulamba T.E."/>
            <person name="Serepa-Dlamini M.H."/>
        </authorList>
    </citation>
    <scope>NUCLEOTIDE SEQUENCE [LARGE SCALE GENOMIC DNA]</scope>
    <source>
        <strain evidence="6 7">ETL</strain>
    </source>
</reference>
<accession>A0A5B0X9X5</accession>
<comment type="similarity">
    <text evidence="2">Belongs to the fimbrial protein family.</text>
</comment>
<protein>
    <submittedName>
        <fullName evidence="6">Type 1 fimbrial protein</fullName>
    </submittedName>
</protein>
<keyword evidence="4" id="KW-1133">Transmembrane helix</keyword>
<dbReference type="Pfam" id="PF00419">
    <property type="entry name" value="Fimbrial"/>
    <property type="match status" value="1"/>
</dbReference>
<evidence type="ECO:0000256" key="1">
    <source>
        <dbReference type="ARBA" id="ARBA00004561"/>
    </source>
</evidence>
<dbReference type="EMBL" id="VTUW01000004">
    <property type="protein sequence ID" value="KAA1195151.1"/>
    <property type="molecule type" value="Genomic_DNA"/>
</dbReference>
<dbReference type="PANTHER" id="PTHR33420:SF14">
    <property type="entry name" value="TYPE 1 FIMBRIN D-MANNOSE SPECIFIC ADHESIN"/>
    <property type="match status" value="1"/>
</dbReference>
<organism evidence="6 7">
    <name type="scientific">Photorhabdus heterorhabditis</name>
    <dbReference type="NCBI Taxonomy" id="880156"/>
    <lineage>
        <taxon>Bacteria</taxon>
        <taxon>Pseudomonadati</taxon>
        <taxon>Pseudomonadota</taxon>
        <taxon>Gammaproteobacteria</taxon>
        <taxon>Enterobacterales</taxon>
        <taxon>Morganellaceae</taxon>
        <taxon>Photorhabdus</taxon>
    </lineage>
</organism>
<dbReference type="InterPro" id="IPR050263">
    <property type="entry name" value="Bact_Fimbrial_Adh_Pro"/>
</dbReference>
<dbReference type="InterPro" id="IPR036937">
    <property type="entry name" value="Adhesion_dom_fimbrial_sf"/>
</dbReference>
<feature type="transmembrane region" description="Helical" evidence="4">
    <location>
        <begin position="26"/>
        <end position="47"/>
    </location>
</feature>
<dbReference type="GO" id="GO:0043709">
    <property type="term" value="P:cell adhesion involved in single-species biofilm formation"/>
    <property type="evidence" value="ECO:0007669"/>
    <property type="project" value="TreeGrafter"/>
</dbReference>
<dbReference type="InterPro" id="IPR000259">
    <property type="entry name" value="Adhesion_dom_fimbrial"/>
</dbReference>
<dbReference type="PANTHER" id="PTHR33420">
    <property type="entry name" value="FIMBRIAL SUBUNIT ELFA-RELATED"/>
    <property type="match status" value="1"/>
</dbReference>
<dbReference type="Proteomes" id="UP000322184">
    <property type="component" value="Unassembled WGS sequence"/>
</dbReference>
<keyword evidence="3" id="KW-0281">Fimbrium</keyword>
<dbReference type="Gene3D" id="2.60.40.1090">
    <property type="entry name" value="Fimbrial-type adhesion domain"/>
    <property type="match status" value="1"/>
</dbReference>
<sequence>MFGTVTGQEKNRLNDPLACLTKGRYAVMRCFCCSILVLLFLAVSGVAEGHYETKTSGVDVEFQATIIPDPCDMEISSGGTLDFGSLSAASFAKLGDILSPHKLQLKLTNCGYPNANTGSDPEIFVEGTTINNGRTMFRDSDGPDSSEGLGFVLMYSVSDDGDDEIDWDDLIIAGRGVSLNNDLSIEIEDQQAEVPIVVAIAREPQGDGVIRPGQLHASVTFTFTYR</sequence>
<dbReference type="RefSeq" id="WP_149616165.1">
    <property type="nucleotide sequence ID" value="NZ_CAWPFF010000081.1"/>
</dbReference>
<dbReference type="InterPro" id="IPR008966">
    <property type="entry name" value="Adhesion_dom_sf"/>
</dbReference>
<gene>
    <name evidence="6" type="ORF">F0L16_03775</name>
</gene>
<evidence type="ECO:0000256" key="2">
    <source>
        <dbReference type="ARBA" id="ARBA00006671"/>
    </source>
</evidence>
<dbReference type="STRING" id="880156.AM629_17350"/>
<keyword evidence="4" id="KW-0812">Transmembrane</keyword>
<comment type="subcellular location">
    <subcellularLocation>
        <location evidence="1">Fimbrium</location>
    </subcellularLocation>
</comment>
<evidence type="ECO:0000313" key="7">
    <source>
        <dbReference type="Proteomes" id="UP000322184"/>
    </source>
</evidence>
<keyword evidence="4" id="KW-0472">Membrane</keyword>
<dbReference type="GO" id="GO:0009289">
    <property type="term" value="C:pilus"/>
    <property type="evidence" value="ECO:0007669"/>
    <property type="project" value="UniProtKB-SubCell"/>
</dbReference>
<feature type="domain" description="Fimbrial-type adhesion" evidence="5">
    <location>
        <begin position="61"/>
        <end position="225"/>
    </location>
</feature>
<dbReference type="SUPFAM" id="SSF49401">
    <property type="entry name" value="Bacterial adhesins"/>
    <property type="match status" value="1"/>
</dbReference>
<dbReference type="AlphaFoldDB" id="A0A5B0X9X5"/>
<proteinExistence type="inferred from homology"/>
<comment type="caution">
    <text evidence="6">The sequence shown here is derived from an EMBL/GenBank/DDBJ whole genome shotgun (WGS) entry which is preliminary data.</text>
</comment>
<evidence type="ECO:0000256" key="3">
    <source>
        <dbReference type="ARBA" id="ARBA00023263"/>
    </source>
</evidence>